<evidence type="ECO:0000313" key="7">
    <source>
        <dbReference type="EMBL" id="WPU64957.1"/>
    </source>
</evidence>
<dbReference type="AlphaFoldDB" id="A0AAX4HNX1"/>
<keyword evidence="2" id="KW-1003">Cell membrane</keyword>
<keyword evidence="4 6" id="KW-1133">Transmembrane helix</keyword>
<feature type="transmembrane region" description="Helical" evidence="6">
    <location>
        <begin position="6"/>
        <end position="24"/>
    </location>
</feature>
<evidence type="ECO:0000313" key="8">
    <source>
        <dbReference type="Proteomes" id="UP001324634"/>
    </source>
</evidence>
<feature type="transmembrane region" description="Helical" evidence="6">
    <location>
        <begin position="73"/>
        <end position="96"/>
    </location>
</feature>
<feature type="transmembrane region" description="Helical" evidence="6">
    <location>
        <begin position="159"/>
        <end position="179"/>
    </location>
</feature>
<protein>
    <submittedName>
        <fullName evidence="7">Lysylphosphatidylglycerol synthase transmembrane domain-containing protein</fullName>
    </submittedName>
</protein>
<dbReference type="KEGG" id="psti:SOO65_19875"/>
<dbReference type="GO" id="GO:0005886">
    <property type="term" value="C:plasma membrane"/>
    <property type="evidence" value="ECO:0007669"/>
    <property type="project" value="UniProtKB-SubCell"/>
</dbReference>
<evidence type="ECO:0000256" key="6">
    <source>
        <dbReference type="SAM" id="Phobius"/>
    </source>
</evidence>
<evidence type="ECO:0000256" key="1">
    <source>
        <dbReference type="ARBA" id="ARBA00004651"/>
    </source>
</evidence>
<evidence type="ECO:0000256" key="5">
    <source>
        <dbReference type="ARBA" id="ARBA00023136"/>
    </source>
</evidence>
<feature type="transmembrane region" description="Helical" evidence="6">
    <location>
        <begin position="117"/>
        <end position="139"/>
    </location>
</feature>
<evidence type="ECO:0000256" key="2">
    <source>
        <dbReference type="ARBA" id="ARBA00022475"/>
    </source>
</evidence>
<feature type="transmembrane region" description="Helical" evidence="6">
    <location>
        <begin position="248"/>
        <end position="273"/>
    </location>
</feature>
<feature type="transmembrane region" description="Helical" evidence="6">
    <location>
        <begin position="36"/>
        <end position="61"/>
    </location>
</feature>
<dbReference type="Proteomes" id="UP001324634">
    <property type="component" value="Chromosome"/>
</dbReference>
<dbReference type="InterPro" id="IPR022791">
    <property type="entry name" value="L-PG_synthase/AglD"/>
</dbReference>
<dbReference type="RefSeq" id="WP_321394747.1">
    <property type="nucleotide sequence ID" value="NZ_CP139487.1"/>
</dbReference>
<gene>
    <name evidence="7" type="ORF">SOO65_19875</name>
</gene>
<dbReference type="PANTHER" id="PTHR40277:SF1">
    <property type="entry name" value="BLL5419 PROTEIN"/>
    <property type="match status" value="1"/>
</dbReference>
<proteinExistence type="predicted"/>
<keyword evidence="5 6" id="KW-0472">Membrane</keyword>
<dbReference type="PANTHER" id="PTHR40277">
    <property type="entry name" value="BLL5419 PROTEIN"/>
    <property type="match status" value="1"/>
</dbReference>
<organism evidence="7 8">
    <name type="scientific">Peredibacter starrii</name>
    <dbReference type="NCBI Taxonomy" id="28202"/>
    <lineage>
        <taxon>Bacteria</taxon>
        <taxon>Pseudomonadati</taxon>
        <taxon>Bdellovibrionota</taxon>
        <taxon>Bacteriovoracia</taxon>
        <taxon>Bacteriovoracales</taxon>
        <taxon>Bacteriovoracaceae</taxon>
        <taxon>Peredibacter</taxon>
    </lineage>
</organism>
<keyword evidence="3 6" id="KW-0812">Transmembrane</keyword>
<dbReference type="Pfam" id="PF03706">
    <property type="entry name" value="LPG_synthase_TM"/>
    <property type="match status" value="1"/>
</dbReference>
<accession>A0AAX4HNX1</accession>
<reference evidence="7 8" key="1">
    <citation type="submission" date="2023-11" db="EMBL/GenBank/DDBJ databases">
        <title>Peredibacter starrii A3.12.</title>
        <authorList>
            <person name="Mitchell R.J."/>
        </authorList>
    </citation>
    <scope>NUCLEOTIDE SEQUENCE [LARGE SCALE GENOMIC DNA]</scope>
    <source>
        <strain evidence="7 8">A3.12</strain>
    </source>
</reference>
<comment type="subcellular location">
    <subcellularLocation>
        <location evidence="1">Cell membrane</location>
        <topology evidence="1">Multi-pass membrane protein</topology>
    </subcellularLocation>
</comment>
<evidence type="ECO:0000256" key="3">
    <source>
        <dbReference type="ARBA" id="ARBA00022692"/>
    </source>
</evidence>
<dbReference type="EMBL" id="CP139487">
    <property type="protein sequence ID" value="WPU64957.1"/>
    <property type="molecule type" value="Genomic_DNA"/>
</dbReference>
<feature type="transmembrane region" description="Helical" evidence="6">
    <location>
        <begin position="294"/>
        <end position="314"/>
    </location>
</feature>
<evidence type="ECO:0000256" key="4">
    <source>
        <dbReference type="ARBA" id="ARBA00022989"/>
    </source>
</evidence>
<name>A0AAX4HNX1_9BACT</name>
<keyword evidence="8" id="KW-1185">Reference proteome</keyword>
<feature type="transmembrane region" description="Helical" evidence="6">
    <location>
        <begin position="219"/>
        <end position="242"/>
    </location>
</feature>
<sequence length="319" mass="35166">MLKTLFINALKILVAAALIYWLINSGKLDFKLLAQLVNYPLAIVAAVVLSLLNFLLVSYRWETILRARSSVKIPLLGILQITWIGQFFSSVLPGSVSGDLVKILYVQKFDENFSKKFVFASILIDRVMGLSGLILLVGVSSLLFGRHILETAPAMGPLLSINYLLVMLVVLSLGTFFYFHNVVRLLLVKCQSIALKGIFEKLTALWDDLVMIKGHMLKAVALSVVVQFIAVLIFWSLIHPFVGGHMDFVQALAFIPIGLMTLALPVAPSGLGVGHAIFQKLFEFSGIQNGASLFNLYFVVTLVVNVLGVIPYILTKTKK</sequence>